<dbReference type="EMBL" id="CAJA01000181">
    <property type="protein sequence ID" value="CCH73356.1"/>
    <property type="molecule type" value="Genomic_DNA"/>
</dbReference>
<feature type="region of interest" description="Disordered" evidence="1">
    <location>
        <begin position="39"/>
        <end position="73"/>
    </location>
</feature>
<dbReference type="AlphaFoldDB" id="W6JX95"/>
<feature type="compositionally biased region" description="Low complexity" evidence="1">
    <location>
        <begin position="64"/>
        <end position="73"/>
    </location>
</feature>
<dbReference type="Proteomes" id="UP000035763">
    <property type="component" value="Unassembled WGS sequence"/>
</dbReference>
<reference evidence="2 3" key="1">
    <citation type="journal article" date="2013" name="ISME J.">
        <title>A metabolic model for members of the genus Tetrasphaera involved in enhanced biological phosphorus removal.</title>
        <authorList>
            <person name="Kristiansen R."/>
            <person name="Nguyen H.T.T."/>
            <person name="Saunders A.M."/>
            <person name="Nielsen J.L."/>
            <person name="Wimmer R."/>
            <person name="Le V.Q."/>
            <person name="McIlroy S.J."/>
            <person name="Petrovski S."/>
            <person name="Seviour R.J."/>
            <person name="Calteau A."/>
            <person name="Nielsen K.L."/>
            <person name="Nielsen P.H."/>
        </authorList>
    </citation>
    <scope>NUCLEOTIDE SEQUENCE [LARGE SCALE GENOMIC DNA]</scope>
    <source>
        <strain evidence="2 3">Ben110</strain>
    </source>
</reference>
<evidence type="ECO:0000313" key="3">
    <source>
        <dbReference type="Proteomes" id="UP000035763"/>
    </source>
</evidence>
<evidence type="ECO:0000256" key="1">
    <source>
        <dbReference type="SAM" id="MobiDB-lite"/>
    </source>
</evidence>
<name>W6JX95_9MICO</name>
<evidence type="ECO:0000313" key="2">
    <source>
        <dbReference type="EMBL" id="CCH73356.1"/>
    </source>
</evidence>
<protein>
    <submittedName>
        <fullName evidence="2">Uncharacterized protein</fullName>
    </submittedName>
</protein>
<accession>W6JX95</accession>
<proteinExistence type="predicted"/>
<gene>
    <name evidence="2" type="ORF">BN11_2610010</name>
</gene>
<organism evidence="2 3">
    <name type="scientific">Nostocoides australiense Ben110</name>
    <dbReference type="NCBI Taxonomy" id="1193182"/>
    <lineage>
        <taxon>Bacteria</taxon>
        <taxon>Bacillati</taxon>
        <taxon>Actinomycetota</taxon>
        <taxon>Actinomycetes</taxon>
        <taxon>Micrococcales</taxon>
        <taxon>Intrasporangiaceae</taxon>
        <taxon>Nostocoides</taxon>
    </lineage>
</organism>
<dbReference type="STRING" id="1193182.BN11_2610010"/>
<sequence length="73" mass="8139">MMATRTRRPATDTRTAWRRLGRIAAPRMTRSNLFVLALAGSSSGSRSARKCDRPARRGWRTSARRSSSAFSTP</sequence>
<comment type="caution">
    <text evidence="2">The sequence shown here is derived from an EMBL/GenBank/DDBJ whole genome shotgun (WGS) entry which is preliminary data.</text>
</comment>
<keyword evidence="3" id="KW-1185">Reference proteome</keyword>